<dbReference type="RefSeq" id="WP_154519039.1">
    <property type="nucleotide sequence ID" value="NZ_VUMT01000008.1"/>
</dbReference>
<gene>
    <name evidence="3" type="ORF">FYJ58_07090</name>
</gene>
<name>A0A6L5XYV3_9FIRM</name>
<dbReference type="CDD" id="cd09726">
    <property type="entry name" value="RAMP_I_III"/>
    <property type="match status" value="1"/>
</dbReference>
<evidence type="ECO:0000313" key="4">
    <source>
        <dbReference type="Proteomes" id="UP000482209"/>
    </source>
</evidence>
<organism evidence="3 4">
    <name type="scientific">Velocimicrobium porci</name>
    <dbReference type="NCBI Taxonomy" id="2606634"/>
    <lineage>
        <taxon>Bacteria</taxon>
        <taxon>Bacillati</taxon>
        <taxon>Bacillota</taxon>
        <taxon>Clostridia</taxon>
        <taxon>Lachnospirales</taxon>
        <taxon>Lachnospiraceae</taxon>
        <taxon>Velocimicrobium</taxon>
    </lineage>
</organism>
<dbReference type="EMBL" id="VUMT01000008">
    <property type="protein sequence ID" value="MSS63641.1"/>
    <property type="molecule type" value="Genomic_DNA"/>
</dbReference>
<proteinExistence type="predicted"/>
<dbReference type="PANTHER" id="PTHR35579">
    <property type="entry name" value="CRISPR SYSTEM CMS ENDORIBONUCLEASE CSM3"/>
    <property type="match status" value="1"/>
</dbReference>
<keyword evidence="4" id="KW-1185">Reference proteome</keyword>
<dbReference type="InterPro" id="IPR052216">
    <property type="entry name" value="CRISPR_Csm3_endoribonuclease"/>
</dbReference>
<dbReference type="AlphaFoldDB" id="A0A6L5XYV3"/>
<dbReference type="Proteomes" id="UP000482209">
    <property type="component" value="Unassembled WGS sequence"/>
</dbReference>
<dbReference type="GO" id="GO:0051607">
    <property type="term" value="P:defense response to virus"/>
    <property type="evidence" value="ECO:0007669"/>
    <property type="project" value="UniProtKB-KW"/>
</dbReference>
<evidence type="ECO:0000259" key="2">
    <source>
        <dbReference type="Pfam" id="PF03787"/>
    </source>
</evidence>
<dbReference type="PANTHER" id="PTHR35579:SF3">
    <property type="entry name" value="CRISPR SYSTEM CMS ENDORIBONUCLEASE CSM3"/>
    <property type="match status" value="1"/>
</dbReference>
<comment type="caution">
    <text evidence="3">The sequence shown here is derived from an EMBL/GenBank/DDBJ whole genome shotgun (WGS) entry which is preliminary data.</text>
</comment>
<dbReference type="InterPro" id="IPR005537">
    <property type="entry name" value="RAMP_III_fam"/>
</dbReference>
<evidence type="ECO:0000256" key="1">
    <source>
        <dbReference type="ARBA" id="ARBA00023118"/>
    </source>
</evidence>
<sequence length="443" mass="50999">MKQWWLEITLKSDLCTASGDGIAGLVDTEVTEENGIPVIPARRIKGNLLEIGKEFQENGILIEKNLLNNLFGEIGSERPGLLRIHDANLYFIPKSIMGNLGENGYYVKDYENLQTEMQKIMKMDIEQVRVKVLELFTRMRTRTAIDEKTGTAKTGTLRTMRVIRSGIKFRSLLEIDENDLNFYEKDLEGKIEETLEFCAKGLRHIGLGVTRGFGEVSCQLVKLEQKEQANCFLIKQREMINEHFDEISRELERYRKEDNVSVQFDIQLLQPLLLSGKKGLYEDCESMITGKAIQGAMAGAYIKKKMKQAGVPHEDKDFLRIFLRDGVKFGYGFLKKGKCYYYPCPSSIVKLKNEDSCFNRVYEKGDTARKRRKSINKMIVLDKIENQIYLAVPEKEMRMHHARPLDRGIGHALGDRVETNQEQMGRFFQYVALKKGQVFGCEW</sequence>
<accession>A0A6L5XYV3</accession>
<evidence type="ECO:0000313" key="3">
    <source>
        <dbReference type="EMBL" id="MSS63641.1"/>
    </source>
</evidence>
<keyword evidence="1" id="KW-0051">Antiviral defense</keyword>
<dbReference type="Pfam" id="PF03787">
    <property type="entry name" value="RAMPs"/>
    <property type="match status" value="1"/>
</dbReference>
<protein>
    <recommendedName>
        <fullName evidence="2">CRISPR type III-associated protein domain-containing protein</fullName>
    </recommendedName>
</protein>
<feature type="domain" description="CRISPR type III-associated protein" evidence="2">
    <location>
        <begin position="7"/>
        <end position="216"/>
    </location>
</feature>
<reference evidence="3 4" key="1">
    <citation type="submission" date="2019-08" db="EMBL/GenBank/DDBJ databases">
        <title>In-depth cultivation of the pig gut microbiome towards novel bacterial diversity and tailored functional studies.</title>
        <authorList>
            <person name="Wylensek D."/>
            <person name="Hitch T.C.A."/>
            <person name="Clavel T."/>
        </authorList>
    </citation>
    <scope>NUCLEOTIDE SEQUENCE [LARGE SCALE GENOMIC DNA]</scope>
    <source>
        <strain evidence="3 4">WCA-693-APC-MOT-I</strain>
    </source>
</reference>